<feature type="region of interest" description="Disordered" evidence="8">
    <location>
        <begin position="550"/>
        <end position="651"/>
    </location>
</feature>
<evidence type="ECO:0000256" key="8">
    <source>
        <dbReference type="SAM" id="MobiDB-lite"/>
    </source>
</evidence>
<keyword evidence="9" id="KW-0812">Transmembrane</keyword>
<sequence>MDAFNTFASALLTWAHNVFGPALCPGDWVWATTTTGALVALIPVVGAMIVALVRKGTGNTYNAATLSVFGGLGLLTVGLLPWFSFFGVSEVFRAAYSGQPYGLEPADAVTLDQSFCFVDKQMDYLGGGQNVFETLFYPAGGALSYWLYLAGLVGLPALSALFVYLQARTAFRRGPKWPGRLFWVPFVLFVLGTLPVEANTAVHLWLGFLPISVLGIVPIAMLGAPSWSVLNRPPKEREKPPPPPPPEPKEEPAPLAEDPGPMPLPPAGAFGSGRFQRIRQLGHGGFGTVWLAMDTQLDRTVAVKSAHAPDADTEQRMLREARALAAVRHPNCVRVYDVVHEPEGLSIVMEYIEGDSLSDAVYDGGLLDDVFAARLWSTMAGALSAAHQKGVLHRDVKPSNVIVDPQGAAHLIDFGIARSKGDSTLTASGMMVGTPDYLAPETAAGGDATPASDAWQLAATVSYALTGYPPRGDRDNPMAALMAAANGEPNTYLPANSTHIRLLAAALDADPARRPTLDSVSRQMDQWLVGAGKPKDGPVTTMVPVADRTRQAPAGGQQGRPQQGGPQPGRPQQGGLQQGGHQRGGPQQGGPQQGGPQQGGPQQGGPRYGQGPPGAGRPPQGRPGGPPPHRRPPHAGGGPTRQAGPPPPYQP</sequence>
<dbReference type="InterPro" id="IPR000719">
    <property type="entry name" value="Prot_kinase_dom"/>
</dbReference>
<evidence type="ECO:0000256" key="1">
    <source>
        <dbReference type="ARBA" id="ARBA00012513"/>
    </source>
</evidence>
<keyword evidence="2 11" id="KW-0723">Serine/threonine-protein kinase</keyword>
<organism evidence="11 12">
    <name type="scientific">Tamaricihabitans halophyticus</name>
    <dbReference type="NCBI Taxonomy" id="1262583"/>
    <lineage>
        <taxon>Bacteria</taxon>
        <taxon>Bacillati</taxon>
        <taxon>Actinomycetota</taxon>
        <taxon>Actinomycetes</taxon>
        <taxon>Pseudonocardiales</taxon>
        <taxon>Pseudonocardiaceae</taxon>
        <taxon>Tamaricihabitans</taxon>
    </lineage>
</organism>
<dbReference type="SMART" id="SM00220">
    <property type="entry name" value="S_TKc"/>
    <property type="match status" value="1"/>
</dbReference>
<dbReference type="PANTHER" id="PTHR43289:SF6">
    <property type="entry name" value="SERINE_THREONINE-PROTEIN KINASE NEKL-3"/>
    <property type="match status" value="1"/>
</dbReference>
<feature type="binding site" evidence="7">
    <location>
        <position position="304"/>
    </location>
    <ligand>
        <name>ATP</name>
        <dbReference type="ChEBI" id="CHEBI:30616"/>
    </ligand>
</feature>
<dbReference type="EMBL" id="SLXQ01000001">
    <property type="protein sequence ID" value="TCP56392.1"/>
    <property type="molecule type" value="Genomic_DNA"/>
</dbReference>
<accession>A0A4R2R147</accession>
<feature type="transmembrane region" description="Helical" evidence="9">
    <location>
        <begin position="202"/>
        <end position="230"/>
    </location>
</feature>
<evidence type="ECO:0000313" key="11">
    <source>
        <dbReference type="EMBL" id="TCP56392.1"/>
    </source>
</evidence>
<evidence type="ECO:0000256" key="6">
    <source>
        <dbReference type="ARBA" id="ARBA00022840"/>
    </source>
</evidence>
<keyword evidence="9" id="KW-1133">Transmembrane helix</keyword>
<keyword evidence="4 7" id="KW-0547">Nucleotide-binding</keyword>
<feature type="transmembrane region" description="Helical" evidence="9">
    <location>
        <begin position="145"/>
        <end position="165"/>
    </location>
</feature>
<keyword evidence="6 7" id="KW-0067">ATP-binding</keyword>
<evidence type="ECO:0000313" key="12">
    <source>
        <dbReference type="Proteomes" id="UP000294911"/>
    </source>
</evidence>
<dbReference type="PROSITE" id="PS00107">
    <property type="entry name" value="PROTEIN_KINASE_ATP"/>
    <property type="match status" value="1"/>
</dbReference>
<keyword evidence="5 11" id="KW-0418">Kinase</keyword>
<keyword evidence="3" id="KW-0808">Transferase</keyword>
<dbReference type="RefSeq" id="WP_132874997.1">
    <property type="nucleotide sequence ID" value="NZ_SLXQ01000001.1"/>
</dbReference>
<dbReference type="Gene3D" id="3.30.200.20">
    <property type="entry name" value="Phosphorylase Kinase, domain 1"/>
    <property type="match status" value="1"/>
</dbReference>
<evidence type="ECO:0000256" key="2">
    <source>
        <dbReference type="ARBA" id="ARBA00022527"/>
    </source>
</evidence>
<dbReference type="InterPro" id="IPR017441">
    <property type="entry name" value="Protein_kinase_ATP_BS"/>
</dbReference>
<evidence type="ECO:0000259" key="10">
    <source>
        <dbReference type="PROSITE" id="PS50011"/>
    </source>
</evidence>
<dbReference type="CDD" id="cd14014">
    <property type="entry name" value="STKc_PknB_like"/>
    <property type="match status" value="1"/>
</dbReference>
<feature type="region of interest" description="Disordered" evidence="8">
    <location>
        <begin position="232"/>
        <end position="267"/>
    </location>
</feature>
<feature type="transmembrane region" description="Helical" evidence="9">
    <location>
        <begin position="60"/>
        <end position="83"/>
    </location>
</feature>
<dbReference type="InterPro" id="IPR011009">
    <property type="entry name" value="Kinase-like_dom_sf"/>
</dbReference>
<dbReference type="OrthoDB" id="9762169at2"/>
<evidence type="ECO:0000256" key="9">
    <source>
        <dbReference type="SAM" id="Phobius"/>
    </source>
</evidence>
<feature type="domain" description="Protein kinase" evidence="10">
    <location>
        <begin position="275"/>
        <end position="528"/>
    </location>
</feature>
<feature type="compositionally biased region" description="Low complexity" evidence="8">
    <location>
        <begin position="551"/>
        <end position="575"/>
    </location>
</feature>
<dbReference type="AlphaFoldDB" id="A0A4R2R147"/>
<dbReference type="PROSITE" id="PS50011">
    <property type="entry name" value="PROTEIN_KINASE_DOM"/>
    <property type="match status" value="1"/>
</dbReference>
<dbReference type="PANTHER" id="PTHR43289">
    <property type="entry name" value="MITOGEN-ACTIVATED PROTEIN KINASE KINASE KINASE 20-RELATED"/>
    <property type="match status" value="1"/>
</dbReference>
<protein>
    <recommendedName>
        <fullName evidence="1">non-specific serine/threonine protein kinase</fullName>
        <ecNumber evidence="1">2.7.11.1</ecNumber>
    </recommendedName>
</protein>
<keyword evidence="9" id="KW-0472">Membrane</keyword>
<reference evidence="11 12" key="1">
    <citation type="submission" date="2019-03" db="EMBL/GenBank/DDBJ databases">
        <title>Genomic Encyclopedia of Type Strains, Phase IV (KMG-IV): sequencing the most valuable type-strain genomes for metagenomic binning, comparative biology and taxonomic classification.</title>
        <authorList>
            <person name="Goeker M."/>
        </authorList>
    </citation>
    <scope>NUCLEOTIDE SEQUENCE [LARGE SCALE GENOMIC DNA]</scope>
    <source>
        <strain evidence="11 12">DSM 45765</strain>
    </source>
</reference>
<keyword evidence="12" id="KW-1185">Reference proteome</keyword>
<gene>
    <name evidence="11" type="ORF">EV191_101335</name>
</gene>
<dbReference type="Proteomes" id="UP000294911">
    <property type="component" value="Unassembled WGS sequence"/>
</dbReference>
<dbReference type="InterPro" id="IPR008271">
    <property type="entry name" value="Ser/Thr_kinase_AS"/>
</dbReference>
<evidence type="ECO:0000256" key="5">
    <source>
        <dbReference type="ARBA" id="ARBA00022777"/>
    </source>
</evidence>
<evidence type="ECO:0000256" key="3">
    <source>
        <dbReference type="ARBA" id="ARBA00022679"/>
    </source>
</evidence>
<comment type="caution">
    <text evidence="11">The sequence shown here is derived from an EMBL/GenBank/DDBJ whole genome shotgun (WGS) entry which is preliminary data.</text>
</comment>
<dbReference type="EC" id="2.7.11.1" evidence="1"/>
<evidence type="ECO:0000256" key="7">
    <source>
        <dbReference type="PROSITE-ProRule" id="PRU10141"/>
    </source>
</evidence>
<proteinExistence type="predicted"/>
<dbReference type="SUPFAM" id="SSF56112">
    <property type="entry name" value="Protein kinase-like (PK-like)"/>
    <property type="match status" value="1"/>
</dbReference>
<name>A0A4R2R147_9PSEU</name>
<dbReference type="Gene3D" id="1.10.510.10">
    <property type="entry name" value="Transferase(Phosphotransferase) domain 1"/>
    <property type="match status" value="1"/>
</dbReference>
<dbReference type="GO" id="GO:0005524">
    <property type="term" value="F:ATP binding"/>
    <property type="evidence" value="ECO:0007669"/>
    <property type="project" value="UniProtKB-UniRule"/>
</dbReference>
<dbReference type="GO" id="GO:0004674">
    <property type="term" value="F:protein serine/threonine kinase activity"/>
    <property type="evidence" value="ECO:0007669"/>
    <property type="project" value="UniProtKB-KW"/>
</dbReference>
<feature type="transmembrane region" description="Helical" evidence="9">
    <location>
        <begin position="28"/>
        <end position="53"/>
    </location>
</feature>
<evidence type="ECO:0000256" key="4">
    <source>
        <dbReference type="ARBA" id="ARBA00022741"/>
    </source>
</evidence>
<feature type="transmembrane region" description="Helical" evidence="9">
    <location>
        <begin position="177"/>
        <end position="196"/>
    </location>
</feature>
<dbReference type="Pfam" id="PF00069">
    <property type="entry name" value="Pkinase"/>
    <property type="match status" value="1"/>
</dbReference>
<dbReference type="PROSITE" id="PS00108">
    <property type="entry name" value="PROTEIN_KINASE_ST"/>
    <property type="match status" value="1"/>
</dbReference>
<feature type="compositionally biased region" description="Gly residues" evidence="8">
    <location>
        <begin position="576"/>
        <end position="614"/>
    </location>
</feature>